<dbReference type="EMBL" id="CP001682">
    <property type="protein sequence ID" value="ACU95056.1"/>
    <property type="molecule type" value="Genomic_DNA"/>
</dbReference>
<dbReference type="InterPro" id="IPR011990">
    <property type="entry name" value="TPR-like_helical_dom_sf"/>
</dbReference>
<dbReference type="Proteomes" id="UP000000954">
    <property type="component" value="Chromosome"/>
</dbReference>
<dbReference type="OrthoDB" id="7056571at2"/>
<dbReference type="Gene3D" id="1.25.40.10">
    <property type="entry name" value="Tetratricopeptide repeat domain"/>
    <property type="match status" value="1"/>
</dbReference>
<dbReference type="PANTHER" id="PTHR11102:SF162">
    <property type="entry name" value="HCP-LIKE PROTEIN"/>
    <property type="match status" value="1"/>
</dbReference>
<dbReference type="Pfam" id="PF08238">
    <property type="entry name" value="Sel1"/>
    <property type="match status" value="3"/>
</dbReference>
<dbReference type="InterPro" id="IPR006597">
    <property type="entry name" value="Sel1-like"/>
</dbReference>
<gene>
    <name evidence="1" type="ordered locus">Ccur_13810</name>
</gene>
<keyword evidence="2" id="KW-1185">Reference proteome</keyword>
<dbReference type="eggNOG" id="COG0790">
    <property type="taxonomic scope" value="Bacteria"/>
</dbReference>
<protein>
    <submittedName>
        <fullName evidence="1">Sel1 repeat protein</fullName>
    </submittedName>
</protein>
<accession>C7MLA9</accession>
<dbReference type="SMART" id="SM00671">
    <property type="entry name" value="SEL1"/>
    <property type="match status" value="3"/>
</dbReference>
<evidence type="ECO:0000313" key="1">
    <source>
        <dbReference type="EMBL" id="ACU95056.1"/>
    </source>
</evidence>
<name>C7MLA9_CRYCD</name>
<reference evidence="1 2" key="1">
    <citation type="journal article" date="2009" name="Stand. Genomic Sci.">
        <title>Complete genome sequence of Cryptobacterium curtum type strain (12-3).</title>
        <authorList>
            <person name="Mavrommatis K."/>
            <person name="Pukall R."/>
            <person name="Rohde C."/>
            <person name="Chen F."/>
            <person name="Sims D."/>
            <person name="Brettin T."/>
            <person name="Kuske C."/>
            <person name="Detter J.C."/>
            <person name="Han C."/>
            <person name="Lapidus A."/>
            <person name="Copeland A."/>
            <person name="Glavina Del Rio T."/>
            <person name="Nolan M."/>
            <person name="Lucas S."/>
            <person name="Tice H."/>
            <person name="Cheng J.F."/>
            <person name="Bruce D."/>
            <person name="Goodwin L."/>
            <person name="Pitluck S."/>
            <person name="Ovchinnikova G."/>
            <person name="Pati A."/>
            <person name="Ivanova N."/>
            <person name="Chen A."/>
            <person name="Palaniappan K."/>
            <person name="Chain P."/>
            <person name="D'haeseleer P."/>
            <person name="Goker M."/>
            <person name="Bristow J."/>
            <person name="Eisen J.A."/>
            <person name="Markowitz V."/>
            <person name="Hugenholtz P."/>
            <person name="Rohde M."/>
            <person name="Klenk H.P."/>
            <person name="Kyrpides N.C."/>
        </authorList>
    </citation>
    <scope>NUCLEOTIDE SEQUENCE [LARGE SCALE GENOMIC DNA]</scope>
    <source>
        <strain evidence="2">ATCC 700683 / DSM 15641 / 12-3</strain>
    </source>
</reference>
<organism evidence="1 2">
    <name type="scientific">Cryptobacterium curtum (strain ATCC 700683 / DSM 15641 / CCUG 43107 / 12-3)</name>
    <dbReference type="NCBI Taxonomy" id="469378"/>
    <lineage>
        <taxon>Bacteria</taxon>
        <taxon>Bacillati</taxon>
        <taxon>Actinomycetota</taxon>
        <taxon>Coriobacteriia</taxon>
        <taxon>Eggerthellales</taxon>
        <taxon>Eggerthellaceae</taxon>
        <taxon>Cryptobacterium</taxon>
    </lineage>
</organism>
<dbReference type="STRING" id="469378.Ccur_13810"/>
<dbReference type="AlphaFoldDB" id="C7MLA9"/>
<evidence type="ECO:0000313" key="2">
    <source>
        <dbReference type="Proteomes" id="UP000000954"/>
    </source>
</evidence>
<dbReference type="PANTHER" id="PTHR11102">
    <property type="entry name" value="SEL-1-LIKE PROTEIN"/>
    <property type="match status" value="1"/>
</dbReference>
<dbReference type="GO" id="GO:0036503">
    <property type="term" value="P:ERAD pathway"/>
    <property type="evidence" value="ECO:0007669"/>
    <property type="project" value="TreeGrafter"/>
</dbReference>
<sequence>MKNTFDFSQADLQRLFELGGIALSNDKKDVAELSPNDDLVDADPIEYNPDIEILLHELAEAALSYDPDLFSQFVEENRPRIMEAASCDDRVGELLLLGFRYGVSQGSGTCMNDLGALYYMGDIVDQNYEKARQFYEMAIDHGCLQSIINLGYIYEYGRTGEPDCARAYECYALAAALAPSYEAVYKLGDMYSRGQSVKRDMRRAFALWQRSFELADGAVQVAQPAIRMAQTLIDSKCEKWNLELDPFSALSLFQQAEIGLRIDIANGQTYYTKRLTQAIEGQEKARTMLDESNLD</sequence>
<dbReference type="KEGG" id="ccu:Ccur_13810"/>
<dbReference type="SUPFAM" id="SSF81901">
    <property type="entry name" value="HCP-like"/>
    <property type="match status" value="1"/>
</dbReference>
<dbReference type="HOGENOM" id="CLU_942391_0_0_11"/>
<dbReference type="RefSeq" id="WP_015778919.1">
    <property type="nucleotide sequence ID" value="NC_013170.1"/>
</dbReference>
<dbReference type="InterPro" id="IPR050767">
    <property type="entry name" value="Sel1_AlgK"/>
</dbReference>
<proteinExistence type="predicted"/>